<keyword evidence="3" id="KW-1185">Reference proteome</keyword>
<dbReference type="InterPro" id="IPR036396">
    <property type="entry name" value="Cyt_P450_sf"/>
</dbReference>
<dbReference type="CDD" id="cd11033">
    <property type="entry name" value="CYP142-like"/>
    <property type="match status" value="1"/>
</dbReference>
<evidence type="ECO:0000313" key="2">
    <source>
        <dbReference type="EMBL" id="GAA2419118.1"/>
    </source>
</evidence>
<dbReference type="SUPFAM" id="SSF48264">
    <property type="entry name" value="Cytochrome P450"/>
    <property type="match status" value="1"/>
</dbReference>
<dbReference type="PANTHER" id="PTHR46696">
    <property type="entry name" value="P450, PUTATIVE (EUROFUNG)-RELATED"/>
    <property type="match status" value="1"/>
</dbReference>
<proteinExistence type="inferred from homology"/>
<gene>
    <name evidence="2" type="primary">cyp125_2</name>
    <name evidence="2" type="ORF">GCM10010191_32570</name>
</gene>
<reference evidence="2 3" key="1">
    <citation type="journal article" date="2019" name="Int. J. Syst. Evol. Microbiol.">
        <title>The Global Catalogue of Microorganisms (GCM) 10K type strain sequencing project: providing services to taxonomists for standard genome sequencing and annotation.</title>
        <authorList>
            <consortium name="The Broad Institute Genomics Platform"/>
            <consortium name="The Broad Institute Genome Sequencing Center for Infectious Disease"/>
            <person name="Wu L."/>
            <person name="Ma J."/>
        </authorList>
    </citation>
    <scope>NUCLEOTIDE SEQUENCE [LARGE SCALE GENOMIC DNA]</scope>
    <source>
        <strain evidence="2 3">JCM 3325</strain>
    </source>
</reference>
<dbReference type="PRINTS" id="PR00359">
    <property type="entry name" value="BP450"/>
</dbReference>
<dbReference type="Pfam" id="PF00067">
    <property type="entry name" value="p450"/>
    <property type="match status" value="1"/>
</dbReference>
<comment type="similarity">
    <text evidence="1">Belongs to the cytochrome P450 family.</text>
</comment>
<protein>
    <submittedName>
        <fullName evidence="2">Steroid C26-monooxygenase Cyp125</fullName>
    </submittedName>
</protein>
<comment type="caution">
    <text evidence="2">The sequence shown here is derived from an EMBL/GenBank/DDBJ whole genome shotgun (WGS) entry which is preliminary data.</text>
</comment>
<dbReference type="Proteomes" id="UP001501231">
    <property type="component" value="Unassembled WGS sequence"/>
</dbReference>
<name>A0ABN3J0I7_9ACTN</name>
<accession>A0ABN3J0I7</accession>
<dbReference type="PANTHER" id="PTHR46696:SF4">
    <property type="entry name" value="BIOTIN BIOSYNTHESIS CYTOCHROME P450"/>
    <property type="match status" value="1"/>
</dbReference>
<dbReference type="EMBL" id="BAAARW010000012">
    <property type="protein sequence ID" value="GAA2419118.1"/>
    <property type="molecule type" value="Genomic_DNA"/>
</dbReference>
<sequence length="415" mass="45506">MTGTLPDIELVDPGVYEAGGVPHEALTALRAHAPVYRHHGDPGRGGPPFWAVTRHADVVHVSRHPEVFSSYERLALFDEPAPESLALQRMMMLNQDPPEHTAKRSIVNRGFTPRAIKALEEHVRDICRGLVGEAAATLEGGGEADFVRDIAAPLPLHVICELLGAPVADRDKIFHWSNTLIGSSDPELQPSPGAGEAAATELYAYAAELAERRRAEPRDDIVTRLLRPDADGRELTGDEFELFVLLLSVAGNETTRNAASGGMLALFENPGQWERLRADPALVRTAVDEIVRWVTPVNLFRRTAMRDTELGGEQIKAGDKVVVFYASANRDERVFENPFTFDVGRAPNPHLGFGGGGPHFCLGAHLARLELSVLFETLLDTVPNIELIGNVRRLRSSFINGIKGMPVRLRPAFRD</sequence>
<dbReference type="Gene3D" id="1.10.630.10">
    <property type="entry name" value="Cytochrome P450"/>
    <property type="match status" value="1"/>
</dbReference>
<evidence type="ECO:0000256" key="1">
    <source>
        <dbReference type="ARBA" id="ARBA00010617"/>
    </source>
</evidence>
<organism evidence="2 3">
    <name type="scientific">Actinomadura vinacea</name>
    <dbReference type="NCBI Taxonomy" id="115336"/>
    <lineage>
        <taxon>Bacteria</taxon>
        <taxon>Bacillati</taxon>
        <taxon>Actinomycetota</taxon>
        <taxon>Actinomycetes</taxon>
        <taxon>Streptosporangiales</taxon>
        <taxon>Thermomonosporaceae</taxon>
        <taxon>Actinomadura</taxon>
    </lineage>
</organism>
<evidence type="ECO:0000313" key="3">
    <source>
        <dbReference type="Proteomes" id="UP001501231"/>
    </source>
</evidence>
<dbReference type="InterPro" id="IPR001128">
    <property type="entry name" value="Cyt_P450"/>
</dbReference>
<dbReference type="InterPro" id="IPR002397">
    <property type="entry name" value="Cyt_P450_B"/>
</dbReference>
<dbReference type="RefSeq" id="WP_344589807.1">
    <property type="nucleotide sequence ID" value="NZ_BAAARW010000012.1"/>
</dbReference>